<gene>
    <name evidence="1" type="ORF">AAAT34_11045</name>
</gene>
<dbReference type="Pfam" id="PF13306">
    <property type="entry name" value="LRR_5"/>
    <property type="match status" value="1"/>
</dbReference>
<name>A0ABV1FT25_9BACT</name>
<keyword evidence="2" id="KW-1185">Reference proteome</keyword>
<evidence type="ECO:0000313" key="1">
    <source>
        <dbReference type="EMBL" id="MEQ2487572.1"/>
    </source>
</evidence>
<dbReference type="Gene3D" id="3.80.10.10">
    <property type="entry name" value="Ribonuclease Inhibitor"/>
    <property type="match status" value="1"/>
</dbReference>
<dbReference type="InterPro" id="IPR026906">
    <property type="entry name" value="LRR_5"/>
</dbReference>
<dbReference type="InterPro" id="IPR032675">
    <property type="entry name" value="LRR_dom_sf"/>
</dbReference>
<proteinExistence type="predicted"/>
<dbReference type="Proteomes" id="UP001487296">
    <property type="component" value="Unassembled WGS sequence"/>
</dbReference>
<reference evidence="1 2" key="1">
    <citation type="submission" date="2024-04" db="EMBL/GenBank/DDBJ databases">
        <title>Human intestinal bacterial collection.</title>
        <authorList>
            <person name="Pauvert C."/>
            <person name="Hitch T.C.A."/>
            <person name="Clavel T."/>
        </authorList>
    </citation>
    <scope>NUCLEOTIDE SEQUENCE [LARGE SCALE GENOMIC DNA]</scope>
    <source>
        <strain evidence="1 2">CLA-AA-H145</strain>
    </source>
</reference>
<organism evidence="1 2">
    <name type="scientific">Hallella faecis</name>
    <dbReference type="NCBI Taxonomy" id="2841596"/>
    <lineage>
        <taxon>Bacteria</taxon>
        <taxon>Pseudomonadati</taxon>
        <taxon>Bacteroidota</taxon>
        <taxon>Bacteroidia</taxon>
        <taxon>Bacteroidales</taxon>
        <taxon>Prevotellaceae</taxon>
        <taxon>Hallella</taxon>
    </lineage>
</organism>
<dbReference type="EMBL" id="JBBNFP010000057">
    <property type="protein sequence ID" value="MEQ2487572.1"/>
    <property type="molecule type" value="Genomic_DNA"/>
</dbReference>
<sequence>MSGCKNTVIPSSVTSIGNDAFNRCSSLTSISIPSSVTSIGSGAFSGCI</sequence>
<evidence type="ECO:0000313" key="2">
    <source>
        <dbReference type="Proteomes" id="UP001487296"/>
    </source>
</evidence>
<protein>
    <submittedName>
        <fullName evidence="1">Leucine-rich repeat protein</fullName>
    </submittedName>
</protein>
<dbReference type="RefSeq" id="WP_317192671.1">
    <property type="nucleotide sequence ID" value="NZ_JAHKBE010000058.1"/>
</dbReference>
<comment type="caution">
    <text evidence="1">The sequence shown here is derived from an EMBL/GenBank/DDBJ whole genome shotgun (WGS) entry which is preliminary data.</text>
</comment>
<accession>A0ABV1FT25</accession>